<accession>A0AAW9JSA0</accession>
<dbReference type="Proteomes" id="UP001290462">
    <property type="component" value="Unassembled WGS sequence"/>
</dbReference>
<protein>
    <submittedName>
        <fullName evidence="1">Uncharacterized protein</fullName>
    </submittedName>
</protein>
<sequence length="66" mass="7811">MSHEEMEKQVTELVDGQIQELLVKKEDFMTFRTIWLSHPRKDEIIGEAKLHGEVVYRLVPIEKSNM</sequence>
<organism evidence="1 2">
    <name type="scientific">Carnobacterium maltaromaticum</name>
    <name type="common">Carnobacterium piscicola</name>
    <dbReference type="NCBI Taxonomy" id="2751"/>
    <lineage>
        <taxon>Bacteria</taxon>
        <taxon>Bacillati</taxon>
        <taxon>Bacillota</taxon>
        <taxon>Bacilli</taxon>
        <taxon>Lactobacillales</taxon>
        <taxon>Carnobacteriaceae</taxon>
        <taxon>Carnobacterium</taxon>
    </lineage>
</organism>
<dbReference type="RefSeq" id="WP_010050675.1">
    <property type="nucleotide sequence ID" value="NZ_BJOJ01000011.1"/>
</dbReference>
<proteinExistence type="predicted"/>
<evidence type="ECO:0000313" key="1">
    <source>
        <dbReference type="EMBL" id="MDZ5758498.1"/>
    </source>
</evidence>
<dbReference type="EMBL" id="JAVBVO010000003">
    <property type="protein sequence ID" value="MDZ5758498.1"/>
    <property type="molecule type" value="Genomic_DNA"/>
</dbReference>
<dbReference type="GeneID" id="83605463"/>
<comment type="caution">
    <text evidence="1">The sequence shown here is derived from an EMBL/GenBank/DDBJ whole genome shotgun (WGS) entry which is preliminary data.</text>
</comment>
<name>A0AAW9JSA0_CARML</name>
<gene>
    <name evidence="1" type="ORF">RAK27_07450</name>
</gene>
<dbReference type="AlphaFoldDB" id="A0AAW9JSA0"/>
<evidence type="ECO:0000313" key="2">
    <source>
        <dbReference type="Proteomes" id="UP001290462"/>
    </source>
</evidence>
<reference evidence="1" key="1">
    <citation type="submission" date="2023-08" db="EMBL/GenBank/DDBJ databases">
        <title>Genomic characterization of piscicolin 126 produced by Carnobacterium maltaromaticum CM22 strain isolated from salmon (Salmo salar).</title>
        <authorList>
            <person name="Gonzalez-Gragera E."/>
            <person name="Garcia-Lopez J.D."/>
            <person name="Teso-Perez C."/>
            <person name="Gimenez-Hernandez I."/>
            <person name="Peralta-Sanchez J.M."/>
            <person name="Valdivia E."/>
            <person name="Montalban-Lopez M."/>
            <person name="Martin-Platero A.M."/>
            <person name="Banos A."/>
            <person name="Martinez-Bueno M."/>
        </authorList>
    </citation>
    <scope>NUCLEOTIDE SEQUENCE</scope>
    <source>
        <strain evidence="1">CM22</strain>
    </source>
</reference>